<reference evidence="1" key="1">
    <citation type="submission" date="2023-03" db="EMBL/GenBank/DDBJ databases">
        <title>Massive genome expansion in bonnet fungi (Mycena s.s.) driven by repeated elements and novel gene families across ecological guilds.</title>
        <authorList>
            <consortium name="Lawrence Berkeley National Laboratory"/>
            <person name="Harder C.B."/>
            <person name="Miyauchi S."/>
            <person name="Viragh M."/>
            <person name="Kuo A."/>
            <person name="Thoen E."/>
            <person name="Andreopoulos B."/>
            <person name="Lu D."/>
            <person name="Skrede I."/>
            <person name="Drula E."/>
            <person name="Henrissat B."/>
            <person name="Morin E."/>
            <person name="Kohler A."/>
            <person name="Barry K."/>
            <person name="LaButti K."/>
            <person name="Morin E."/>
            <person name="Salamov A."/>
            <person name="Lipzen A."/>
            <person name="Mereny Z."/>
            <person name="Hegedus B."/>
            <person name="Baldrian P."/>
            <person name="Stursova M."/>
            <person name="Weitz H."/>
            <person name="Taylor A."/>
            <person name="Grigoriev I.V."/>
            <person name="Nagy L.G."/>
            <person name="Martin F."/>
            <person name="Kauserud H."/>
        </authorList>
    </citation>
    <scope>NUCLEOTIDE SEQUENCE</scope>
    <source>
        <strain evidence="1">CBHHK182m</strain>
    </source>
</reference>
<accession>A0AAD7NGT3</accession>
<organism evidence="1 2">
    <name type="scientific">Mycena metata</name>
    <dbReference type="NCBI Taxonomy" id="1033252"/>
    <lineage>
        <taxon>Eukaryota</taxon>
        <taxon>Fungi</taxon>
        <taxon>Dikarya</taxon>
        <taxon>Basidiomycota</taxon>
        <taxon>Agaricomycotina</taxon>
        <taxon>Agaricomycetes</taxon>
        <taxon>Agaricomycetidae</taxon>
        <taxon>Agaricales</taxon>
        <taxon>Marasmiineae</taxon>
        <taxon>Mycenaceae</taxon>
        <taxon>Mycena</taxon>
    </lineage>
</organism>
<dbReference type="Proteomes" id="UP001215598">
    <property type="component" value="Unassembled WGS sequence"/>
</dbReference>
<gene>
    <name evidence="1" type="ORF">B0H16DRAFT_537929</name>
</gene>
<dbReference type="AlphaFoldDB" id="A0AAD7NGT3"/>
<comment type="caution">
    <text evidence="1">The sequence shown here is derived from an EMBL/GenBank/DDBJ whole genome shotgun (WGS) entry which is preliminary data.</text>
</comment>
<evidence type="ECO:0000313" key="1">
    <source>
        <dbReference type="EMBL" id="KAJ7761719.1"/>
    </source>
</evidence>
<evidence type="ECO:0000313" key="2">
    <source>
        <dbReference type="Proteomes" id="UP001215598"/>
    </source>
</evidence>
<name>A0AAD7NGT3_9AGAR</name>
<protein>
    <submittedName>
        <fullName evidence="1">Uncharacterized protein</fullName>
    </submittedName>
</protein>
<proteinExistence type="predicted"/>
<dbReference type="EMBL" id="JARKIB010000034">
    <property type="protein sequence ID" value="KAJ7761719.1"/>
    <property type="molecule type" value="Genomic_DNA"/>
</dbReference>
<keyword evidence="2" id="KW-1185">Reference proteome</keyword>
<sequence>MRRPAEDPSSTASSLMRDTLAASCDLVLPSALLVDALIRRRTANPFCALVVSPSPSHRHCSSMLIWRRIPPEPLPESRVALCIWLLTVFSSDSLPFSSFLHCFSASAPSNEPTPSATQRSLGTARDYPPGAAGRKKLQFGLSIWCWWRLRCAHMARSAVVLLAAFRSPSISRSNNRILFA</sequence>